<protein>
    <submittedName>
        <fullName evidence="1">Uncharacterized protein</fullName>
    </submittedName>
</protein>
<dbReference type="Proteomes" id="UP000297635">
    <property type="component" value="Unassembled WGS sequence"/>
</dbReference>
<dbReference type="GeneID" id="82150154"/>
<dbReference type="RefSeq" id="WP_135471978.1">
    <property type="nucleotide sequence ID" value="NZ_CASJPC010000025.1"/>
</dbReference>
<evidence type="ECO:0000313" key="1">
    <source>
        <dbReference type="EMBL" id="TGG36234.1"/>
    </source>
</evidence>
<gene>
    <name evidence="1" type="ORF">EZ315_10185</name>
</gene>
<organism evidence="1 2">
    <name type="scientific">Duncaniella freteri</name>
    <dbReference type="NCBI Taxonomy" id="2530391"/>
    <lineage>
        <taxon>Bacteria</taxon>
        <taxon>Pseudomonadati</taxon>
        <taxon>Bacteroidota</taxon>
        <taxon>Bacteroidia</taxon>
        <taxon>Bacteroidales</taxon>
        <taxon>Muribaculaceae</taxon>
        <taxon>Duncaniella</taxon>
    </lineage>
</organism>
<evidence type="ECO:0000313" key="2">
    <source>
        <dbReference type="Proteomes" id="UP000297635"/>
    </source>
</evidence>
<dbReference type="EMBL" id="SJSA01000002">
    <property type="protein sequence ID" value="TGG36234.1"/>
    <property type="molecule type" value="Genomic_DNA"/>
</dbReference>
<keyword evidence="2" id="KW-1185">Reference proteome</keyword>
<proteinExistence type="predicted"/>
<accession>A0A4Z0V0K7</accession>
<comment type="caution">
    <text evidence="1">The sequence shown here is derived from an EMBL/GenBank/DDBJ whole genome shotgun (WGS) entry which is preliminary data.</text>
</comment>
<dbReference type="AlphaFoldDB" id="A0A4Z0V0K7"/>
<reference evidence="1 2" key="1">
    <citation type="submission" date="2019-02" db="EMBL/GenBank/DDBJ databases">
        <title>Isolation and identification of novel species under the genus Muribaculum.</title>
        <authorList>
            <person name="Miyake S."/>
            <person name="Ding Y."/>
            <person name="Low A."/>
            <person name="Soh M."/>
            <person name="Seedorf H."/>
        </authorList>
    </citation>
    <scope>NUCLEOTIDE SEQUENCE [LARGE SCALE GENOMIC DNA]</scope>
    <source>
        <strain evidence="1 2">TLL-A3</strain>
    </source>
</reference>
<sequence length="258" mass="29137">MAKQITILQPQRMRMPVYTPWHIHFSRYLGRPLTPVEISVISPLEKARVNRNSSPVFILDPPGIDSSWILLRYQEYRLQGLPDAQGALFIPGKDRHRYPQAKLLPSNIRLITHRCVDAVRGTSPYCTLLLNVERYCTSSPFHSCTDRWRRLLSSILPTHNSRGFIIIHASAAKAESPSGSRHIAISAAITRLIPFRSVSAVKRQHHLPVVVALPSMPDTPLTEEISAILAEVYYPPPHQAGRYAVLRSPKLNRTARAH</sequence>
<name>A0A4Z0V0K7_9BACT</name>